<dbReference type="Proteomes" id="UP000323521">
    <property type="component" value="Chromosome"/>
</dbReference>
<dbReference type="RefSeq" id="WP_148137656.1">
    <property type="nucleotide sequence ID" value="NZ_CP017634.1"/>
</dbReference>
<dbReference type="OrthoDB" id="6293663at2"/>
<evidence type="ECO:0000313" key="1">
    <source>
        <dbReference type="EMBL" id="ATW28245.1"/>
    </source>
</evidence>
<keyword evidence="2" id="KW-1185">Reference proteome</keyword>
<reference evidence="1 2" key="1">
    <citation type="submission" date="2016-10" db="EMBL/GenBank/DDBJ databases">
        <title>Complete Genome Sequence of Peptococcaceae strain DCMF.</title>
        <authorList>
            <person name="Edwards R.J."/>
            <person name="Holland S.I."/>
            <person name="Deshpande N.P."/>
            <person name="Wong Y.K."/>
            <person name="Ertan H."/>
            <person name="Manefield M."/>
            <person name="Russell T.L."/>
            <person name="Lee M.J."/>
        </authorList>
    </citation>
    <scope>NUCLEOTIDE SEQUENCE [LARGE SCALE GENOMIC DNA]</scope>
    <source>
        <strain evidence="1 2">DCMF</strain>
    </source>
</reference>
<protein>
    <recommendedName>
        <fullName evidence="3">GTP-binding protein</fullName>
    </recommendedName>
</protein>
<gene>
    <name evidence="1" type="ORF">DCMF_28910</name>
</gene>
<dbReference type="EMBL" id="CP017634">
    <property type="protein sequence ID" value="ATW28245.1"/>
    <property type="molecule type" value="Genomic_DNA"/>
</dbReference>
<accession>A0A3G1L182</accession>
<organism evidence="1 2">
    <name type="scientific">Formimonas warabiya</name>
    <dbReference type="NCBI Taxonomy" id="1761012"/>
    <lineage>
        <taxon>Bacteria</taxon>
        <taxon>Bacillati</taxon>
        <taxon>Bacillota</taxon>
        <taxon>Clostridia</taxon>
        <taxon>Eubacteriales</taxon>
        <taxon>Peptococcaceae</taxon>
        <taxon>Candidatus Formimonas</taxon>
    </lineage>
</organism>
<evidence type="ECO:0008006" key="3">
    <source>
        <dbReference type="Google" id="ProtNLM"/>
    </source>
</evidence>
<dbReference type="InterPro" id="IPR018652">
    <property type="entry name" value="DUF2082_NA-bd_Znr"/>
</dbReference>
<name>A0A3G1L182_FORW1</name>
<dbReference type="Pfam" id="PF09855">
    <property type="entry name" value="Zn_ribbon_13"/>
    <property type="match status" value="1"/>
</dbReference>
<evidence type="ECO:0000313" key="2">
    <source>
        <dbReference type="Proteomes" id="UP000323521"/>
    </source>
</evidence>
<dbReference type="KEGG" id="fwa:DCMF_28910"/>
<dbReference type="AlphaFoldDB" id="A0A3G1L182"/>
<sequence length="79" mass="8807">MNLDHEIERRFVCAKCGNVRASVKRFAATGTGLSKLFDIQHNEFIAVSCQQCGFTELYNPEILEGKNNLSNILDLIFGG</sequence>
<proteinExistence type="predicted"/>